<feature type="non-terminal residue" evidence="2">
    <location>
        <position position="182"/>
    </location>
</feature>
<reference evidence="2" key="1">
    <citation type="submission" date="2021-06" db="EMBL/GenBank/DDBJ databases">
        <authorList>
            <person name="Kallberg Y."/>
            <person name="Tangrot J."/>
            <person name="Rosling A."/>
        </authorList>
    </citation>
    <scope>NUCLEOTIDE SEQUENCE</scope>
    <source>
        <strain evidence="2">IN212</strain>
    </source>
</reference>
<accession>A0A9N9HPN3</accession>
<dbReference type="Proteomes" id="UP000789396">
    <property type="component" value="Unassembled WGS sequence"/>
</dbReference>
<feature type="compositionally biased region" description="Polar residues" evidence="1">
    <location>
        <begin position="27"/>
        <end position="36"/>
    </location>
</feature>
<organism evidence="2 3">
    <name type="scientific">Racocetra fulgida</name>
    <dbReference type="NCBI Taxonomy" id="60492"/>
    <lineage>
        <taxon>Eukaryota</taxon>
        <taxon>Fungi</taxon>
        <taxon>Fungi incertae sedis</taxon>
        <taxon>Mucoromycota</taxon>
        <taxon>Glomeromycotina</taxon>
        <taxon>Glomeromycetes</taxon>
        <taxon>Diversisporales</taxon>
        <taxon>Gigasporaceae</taxon>
        <taxon>Racocetra</taxon>
    </lineage>
</organism>
<evidence type="ECO:0000313" key="2">
    <source>
        <dbReference type="EMBL" id="CAG8699480.1"/>
    </source>
</evidence>
<gene>
    <name evidence="2" type="ORF">RFULGI_LOCUS10346</name>
</gene>
<feature type="non-terminal residue" evidence="2">
    <location>
        <position position="1"/>
    </location>
</feature>
<feature type="compositionally biased region" description="Low complexity" evidence="1">
    <location>
        <begin position="44"/>
        <end position="54"/>
    </location>
</feature>
<keyword evidence="3" id="KW-1185">Reference proteome</keyword>
<feature type="region of interest" description="Disordered" evidence="1">
    <location>
        <begin position="27"/>
        <end position="58"/>
    </location>
</feature>
<name>A0A9N9HPN3_9GLOM</name>
<protein>
    <submittedName>
        <fullName evidence="2">18921_t:CDS:1</fullName>
    </submittedName>
</protein>
<dbReference type="AlphaFoldDB" id="A0A9N9HPN3"/>
<sequence>ELLGVLGRTQQPEGTIGIVVGPHMNNFTDASGSSDICQEKDNRSSTSSETNSNDTFEDKEIEFLEQVHKEQIRNEIRERNREKKLLQKSFTPKIDQNVSKEPISQTQSTISSEIKIPYNQKVEQGLICELSTFFNETSLSNSISDKQILENMLDGDDLAPGSASHLAHLFDKAKKTGQKEIL</sequence>
<dbReference type="EMBL" id="CAJVPZ010020270">
    <property type="protein sequence ID" value="CAG8699480.1"/>
    <property type="molecule type" value="Genomic_DNA"/>
</dbReference>
<dbReference type="OrthoDB" id="2423674at2759"/>
<evidence type="ECO:0000313" key="3">
    <source>
        <dbReference type="Proteomes" id="UP000789396"/>
    </source>
</evidence>
<comment type="caution">
    <text evidence="2">The sequence shown here is derived from an EMBL/GenBank/DDBJ whole genome shotgun (WGS) entry which is preliminary data.</text>
</comment>
<evidence type="ECO:0000256" key="1">
    <source>
        <dbReference type="SAM" id="MobiDB-lite"/>
    </source>
</evidence>
<proteinExistence type="predicted"/>